<comment type="caution">
    <text evidence="8">The sequence shown here is derived from an EMBL/GenBank/DDBJ whole genome shotgun (WGS) entry which is preliminary data.</text>
</comment>
<name>A0A3S0G745_9HYPH</name>
<dbReference type="RefSeq" id="WP_126701025.1">
    <property type="nucleotide sequence ID" value="NZ_RWKW01000057.1"/>
</dbReference>
<feature type="domain" description="AMP-binding enzyme C-terminal" evidence="7">
    <location>
        <begin position="423"/>
        <end position="497"/>
    </location>
</feature>
<gene>
    <name evidence="8" type="ORF">EJC49_16450</name>
</gene>
<dbReference type="EC" id="6.2.1.44" evidence="4"/>
<dbReference type="AlphaFoldDB" id="A0A3S0G745"/>
<dbReference type="InterPro" id="IPR042099">
    <property type="entry name" value="ANL_N_sf"/>
</dbReference>
<evidence type="ECO:0000313" key="8">
    <source>
        <dbReference type="EMBL" id="RST85314.1"/>
    </source>
</evidence>
<evidence type="ECO:0000259" key="6">
    <source>
        <dbReference type="Pfam" id="PF00501"/>
    </source>
</evidence>
<dbReference type="Gene3D" id="3.30.300.30">
    <property type="match status" value="1"/>
</dbReference>
<accession>A0A3S0G745</accession>
<dbReference type="Gene3D" id="3.40.50.12780">
    <property type="entry name" value="N-terminal domain of ligase-like"/>
    <property type="match status" value="1"/>
</dbReference>
<keyword evidence="9" id="KW-1185">Reference proteome</keyword>
<evidence type="ECO:0000313" key="9">
    <source>
        <dbReference type="Proteomes" id="UP000278398"/>
    </source>
</evidence>
<dbReference type="FunFam" id="3.30.300.30:FF:000008">
    <property type="entry name" value="2,3-dihydroxybenzoate-AMP ligase"/>
    <property type="match status" value="1"/>
</dbReference>
<dbReference type="OrthoDB" id="9803968at2"/>
<evidence type="ECO:0000256" key="5">
    <source>
        <dbReference type="ARBA" id="ARBA00067668"/>
    </source>
</evidence>
<dbReference type="InterPro" id="IPR000873">
    <property type="entry name" value="AMP-dep_synth/lig_dom"/>
</dbReference>
<evidence type="ECO:0000256" key="2">
    <source>
        <dbReference type="ARBA" id="ARBA00022598"/>
    </source>
</evidence>
<dbReference type="InterPro" id="IPR050237">
    <property type="entry name" value="ATP-dep_AMP-bd_enzyme"/>
</dbReference>
<keyword evidence="2 8" id="KW-0436">Ligase</keyword>
<proteinExistence type="inferred from homology"/>
<sequence length="524" mass="56820">MEFATVGDVLRRNAAAHPDKTAFVFGETRVSFAGHLDRAEQVARAIAAAGVALQDRVAVMSRNTRAFMEVYAGAELSGYIVATVNFRLAAPEVQRIVSIARPRILFYEAAFEPVVETLVGSGVQLFVAIGGEPAAWAVSYEDFVATADPAQPLASPDIDDILHLIFTSGSTGTPKGVMRSHRTELAVCNYFATEIEMQPEDRLLLMMPVFHVGHRFMQLGGHFRAAEIHVQADFNPRAILDTIERERITITHLAPTMVKALLDVPGVDARDFGSLKSIVYSGAPMPVPHLEHGMRVFGDVFLQLYGMSEGSATTLHRHEHRIRTAQDRQRLASVGRASRGVALRIADRADRAVPIGAVGEVQLRAPTIMKGYWNDSEATVAALHGGWYHTGDMGRLDEDGYLYLVDRAKDMIISGGENIYSREVETAIASHPMVEDVAVIGFPDAYWGEIVLAIVVARDPAPSAETVIAHCRSQIASYKKPRSVVFATDLPRLASGKVDKVALRRAFGRTADAAASSGGSPAPA</sequence>
<evidence type="ECO:0000256" key="1">
    <source>
        <dbReference type="ARBA" id="ARBA00006432"/>
    </source>
</evidence>
<organism evidence="8 9">
    <name type="scientific">Aquibium carbonis</name>
    <dbReference type="NCBI Taxonomy" id="2495581"/>
    <lineage>
        <taxon>Bacteria</taxon>
        <taxon>Pseudomonadati</taxon>
        <taxon>Pseudomonadota</taxon>
        <taxon>Alphaproteobacteria</taxon>
        <taxon>Hyphomicrobiales</taxon>
        <taxon>Phyllobacteriaceae</taxon>
        <taxon>Aquibium</taxon>
    </lineage>
</organism>
<comment type="similarity">
    <text evidence="1">Belongs to the ATP-dependent AMP-binding enzyme family.</text>
</comment>
<evidence type="ECO:0000256" key="3">
    <source>
        <dbReference type="ARBA" id="ARBA00051915"/>
    </source>
</evidence>
<dbReference type="PANTHER" id="PTHR43767:SF7">
    <property type="entry name" value="MEDIUM_LONG-CHAIN-FATTY-ACID--COA LIGASE FADD8"/>
    <property type="match status" value="1"/>
</dbReference>
<dbReference type="InterPro" id="IPR045851">
    <property type="entry name" value="AMP-bd_C_sf"/>
</dbReference>
<evidence type="ECO:0000259" key="7">
    <source>
        <dbReference type="Pfam" id="PF13193"/>
    </source>
</evidence>
<dbReference type="Pfam" id="PF13193">
    <property type="entry name" value="AMP-binding_C"/>
    <property type="match status" value="1"/>
</dbReference>
<dbReference type="InterPro" id="IPR020845">
    <property type="entry name" value="AMP-binding_CS"/>
</dbReference>
<dbReference type="InterPro" id="IPR025110">
    <property type="entry name" value="AMP-bd_C"/>
</dbReference>
<feature type="domain" description="AMP-dependent synthetase/ligase" evidence="6">
    <location>
        <begin position="10"/>
        <end position="373"/>
    </location>
</feature>
<dbReference type="EMBL" id="RWKW01000057">
    <property type="protein sequence ID" value="RST85314.1"/>
    <property type="molecule type" value="Genomic_DNA"/>
</dbReference>
<evidence type="ECO:0000256" key="4">
    <source>
        <dbReference type="ARBA" id="ARBA00066616"/>
    </source>
</evidence>
<dbReference type="SUPFAM" id="SSF56801">
    <property type="entry name" value="Acetyl-CoA synthetase-like"/>
    <property type="match status" value="1"/>
</dbReference>
<dbReference type="Pfam" id="PF00501">
    <property type="entry name" value="AMP-binding"/>
    <property type="match status" value="1"/>
</dbReference>
<protein>
    <recommendedName>
        <fullName evidence="5">3-methylmercaptopropionyl-CoA ligase</fullName>
        <ecNumber evidence="4">6.2.1.44</ecNumber>
    </recommendedName>
</protein>
<dbReference type="PANTHER" id="PTHR43767">
    <property type="entry name" value="LONG-CHAIN-FATTY-ACID--COA LIGASE"/>
    <property type="match status" value="1"/>
</dbReference>
<dbReference type="GO" id="GO:0016877">
    <property type="term" value="F:ligase activity, forming carbon-sulfur bonds"/>
    <property type="evidence" value="ECO:0007669"/>
    <property type="project" value="UniProtKB-ARBA"/>
</dbReference>
<reference evidence="8 9" key="1">
    <citation type="submission" date="2018-12" db="EMBL/GenBank/DDBJ databases">
        <title>Mesorhizobium carbonis sp. nov., isolated from coal mine water.</title>
        <authorList>
            <person name="Xin W."/>
            <person name="Xu Z."/>
            <person name="Xiang F."/>
            <person name="Zhang J."/>
            <person name="Xi L."/>
            <person name="Liu J."/>
        </authorList>
    </citation>
    <scope>NUCLEOTIDE SEQUENCE [LARGE SCALE GENOMIC DNA]</scope>
    <source>
        <strain evidence="8 9">B2.3</strain>
    </source>
</reference>
<dbReference type="Proteomes" id="UP000278398">
    <property type="component" value="Unassembled WGS sequence"/>
</dbReference>
<dbReference type="PROSITE" id="PS00455">
    <property type="entry name" value="AMP_BINDING"/>
    <property type="match status" value="1"/>
</dbReference>
<comment type="catalytic activity">
    <reaction evidence="3">
        <text>3-(methylsulfanyl)propanoate + ATP + CoA = 3-(methylsulfanyl)propanoyl-CoA + AMP + diphosphate</text>
        <dbReference type="Rhea" id="RHEA:43052"/>
        <dbReference type="ChEBI" id="CHEBI:30616"/>
        <dbReference type="ChEBI" id="CHEBI:33019"/>
        <dbReference type="ChEBI" id="CHEBI:49016"/>
        <dbReference type="ChEBI" id="CHEBI:57287"/>
        <dbReference type="ChEBI" id="CHEBI:82815"/>
        <dbReference type="ChEBI" id="CHEBI:456215"/>
        <dbReference type="EC" id="6.2.1.44"/>
    </reaction>
    <physiologicalReaction direction="left-to-right" evidence="3">
        <dbReference type="Rhea" id="RHEA:43053"/>
    </physiologicalReaction>
</comment>